<proteinExistence type="predicted"/>
<protein>
    <recommendedName>
        <fullName evidence="2">Type II toxin-antitoxin system RelE/ParE family toxin</fullName>
    </recommendedName>
</protein>
<dbReference type="EMBL" id="UINC01170812">
    <property type="protein sequence ID" value="SVD75046.1"/>
    <property type="molecule type" value="Genomic_DNA"/>
</dbReference>
<organism evidence="1">
    <name type="scientific">marine metagenome</name>
    <dbReference type="NCBI Taxonomy" id="408172"/>
    <lineage>
        <taxon>unclassified sequences</taxon>
        <taxon>metagenomes</taxon>
        <taxon>ecological metagenomes</taxon>
    </lineage>
</organism>
<reference evidence="1" key="1">
    <citation type="submission" date="2018-05" db="EMBL/GenBank/DDBJ databases">
        <authorList>
            <person name="Lanie J.A."/>
            <person name="Ng W.-L."/>
            <person name="Kazmierczak K.M."/>
            <person name="Andrzejewski T.M."/>
            <person name="Davidsen T.M."/>
            <person name="Wayne K.J."/>
            <person name="Tettelin H."/>
            <person name="Glass J.I."/>
            <person name="Rusch D."/>
            <person name="Podicherti R."/>
            <person name="Tsui H.-C.T."/>
            <person name="Winkler M.E."/>
        </authorList>
    </citation>
    <scope>NUCLEOTIDE SEQUENCE</scope>
</reference>
<gene>
    <name evidence="1" type="ORF">METZ01_LOCUS427900</name>
</gene>
<name>A0A382XVH4_9ZZZZ</name>
<dbReference type="InterPro" id="IPR009241">
    <property type="entry name" value="HigB-like"/>
</dbReference>
<sequence>MNKCTTKVIINDNPIGIMMKWEIKFHRSVKEQILAMPPKVQARFIRLLELMEKHGPNLGAPHTKSMSNGLFEVRARAKEGIGRALFCYTKVKQIHSLYAFMKKSQKTPKEIIQIARLRMKEVN</sequence>
<evidence type="ECO:0000313" key="1">
    <source>
        <dbReference type="EMBL" id="SVD75046.1"/>
    </source>
</evidence>
<evidence type="ECO:0008006" key="2">
    <source>
        <dbReference type="Google" id="ProtNLM"/>
    </source>
</evidence>
<dbReference type="AlphaFoldDB" id="A0A382XVH4"/>
<accession>A0A382XVH4</accession>
<dbReference type="Pfam" id="PF05973">
    <property type="entry name" value="Gp49"/>
    <property type="match status" value="1"/>
</dbReference>